<dbReference type="PANTHER" id="PTHR24113:SF12">
    <property type="entry name" value="RAN GTPASE-ACTIVATING PROTEIN 1"/>
    <property type="match status" value="1"/>
</dbReference>
<evidence type="ECO:0000313" key="6">
    <source>
        <dbReference type="Proteomes" id="UP000323011"/>
    </source>
</evidence>
<keyword evidence="1" id="KW-0343">GTPase activation</keyword>
<gene>
    <name evidence="5" type="ORF">FNF29_06757</name>
</gene>
<dbReference type="GO" id="GO:0006913">
    <property type="term" value="P:nucleocytoplasmic transport"/>
    <property type="evidence" value="ECO:0007669"/>
    <property type="project" value="TreeGrafter"/>
</dbReference>
<organism evidence="5 6">
    <name type="scientific">Cafeteria roenbergensis</name>
    <name type="common">Marine flagellate</name>
    <dbReference type="NCBI Taxonomy" id="33653"/>
    <lineage>
        <taxon>Eukaryota</taxon>
        <taxon>Sar</taxon>
        <taxon>Stramenopiles</taxon>
        <taxon>Bigyra</taxon>
        <taxon>Opalozoa</taxon>
        <taxon>Bicosoecida</taxon>
        <taxon>Cafeteriaceae</taxon>
        <taxon>Cafeteria</taxon>
    </lineage>
</organism>
<dbReference type="PANTHER" id="PTHR24113">
    <property type="entry name" value="RAN GTPASE-ACTIVATING PROTEIN 1"/>
    <property type="match status" value="1"/>
</dbReference>
<dbReference type="EMBL" id="VLTN01000054">
    <property type="protein sequence ID" value="KAA0148370.1"/>
    <property type="molecule type" value="Genomic_DNA"/>
</dbReference>
<dbReference type="InterPro" id="IPR027038">
    <property type="entry name" value="RanGap"/>
</dbReference>
<feature type="region of interest" description="Disordered" evidence="4">
    <location>
        <begin position="1006"/>
        <end position="1053"/>
    </location>
</feature>
<dbReference type="SUPFAM" id="SSF52047">
    <property type="entry name" value="RNI-like"/>
    <property type="match status" value="1"/>
</dbReference>
<dbReference type="GO" id="GO:0005829">
    <property type="term" value="C:cytosol"/>
    <property type="evidence" value="ECO:0007669"/>
    <property type="project" value="TreeGrafter"/>
</dbReference>
<keyword evidence="3" id="KW-0677">Repeat</keyword>
<feature type="compositionally biased region" description="Basic and acidic residues" evidence="4">
    <location>
        <begin position="1026"/>
        <end position="1036"/>
    </location>
</feature>
<dbReference type="Gene3D" id="3.80.10.10">
    <property type="entry name" value="Ribonuclease Inhibitor"/>
    <property type="match status" value="1"/>
</dbReference>
<dbReference type="GO" id="GO:0048471">
    <property type="term" value="C:perinuclear region of cytoplasm"/>
    <property type="evidence" value="ECO:0007669"/>
    <property type="project" value="TreeGrafter"/>
</dbReference>
<dbReference type="GO" id="GO:0005634">
    <property type="term" value="C:nucleus"/>
    <property type="evidence" value="ECO:0007669"/>
    <property type="project" value="TreeGrafter"/>
</dbReference>
<protein>
    <recommendedName>
        <fullName evidence="7">F-box domain-containing protein</fullName>
    </recommendedName>
</protein>
<feature type="region of interest" description="Disordered" evidence="4">
    <location>
        <begin position="899"/>
        <end position="968"/>
    </location>
</feature>
<evidence type="ECO:0000256" key="1">
    <source>
        <dbReference type="ARBA" id="ARBA00022468"/>
    </source>
</evidence>
<comment type="caution">
    <text evidence="5">The sequence shown here is derived from an EMBL/GenBank/DDBJ whole genome shotgun (WGS) entry which is preliminary data.</text>
</comment>
<sequence length="1368" mass="144751">MELHLAHHGLGNAHAIALSRALATSDVTLRVLDLADNRLTASGGSAMLLAATLHSRLEEIDLSQNAIRGKAVDAAAALVACSGRLRAIRFSRCGLGDSGGATLARALIKSRNSPLSAVDFSHNGLGEKSATALAEVMVRHKSLTSYDLSWNSLRGEGAVAIADALEGNRKVRKVNCAFNGFASQGAFAMAAAVADNVTLEDLNLAHNSIMPNAALVLATCLATNSTLVRIDVSGNTLGKLGGRAFIRTGIESRHMEIGLAQTNLEVDDFSDSAFHPSRPSGTRTLDLSDPYSHAVAFELLRIFRDNQAVQLEPVALAVPHSASKTITLRRCTISGGPDRPSGALPTIAVCSDEKPDEEWELPTMGTATFSVSTSAHDVEPWRKAPNRAAKGMIRMLKRKSLTSEERSVLVRLAADDMSLTGEQASSIVNESMAHLTDNPASGHLFSRMGMAKSLLSSIVDSQGQSKFVETTLSADARARLAEEIGQHHIFSPSNPTDHYVLDLSVENDRMLLSQLRRINALEAQSGKSSGLGDTSQHGDWQAFRNARLNDKPIALTSATQVPDAGSLEFDFASTQRPGASAAKLRPEHMIRIIRGLAGVFNVNPWPVIQPTYLAVKTLLQADGLGGGLPPPPADKEASILADSGPFAPLRVQSVEDALSVADAFSKRAAPAKQRRLSLLQVPSLLDDDDDRTVFESSFGAAKPRSEGTASTSERRASAVPLVLGPSAPRSPFALGLLPGELRPPRRQPTNSSLASDLTEPHSGASVLADGLVVGDGSSTPGRADQPATQGELPSALEQAGEGFPPPDPGLPSPGQPLPPGESVHLHGPDVPLVPAIRVPSAPRLGQHPTLLRSMPRGGKQPAQGSLAATSSPDADPLGEGLTPKLEGAAVAVPPARLFASSSAKDLMPPEMRRVSSLRGAFGDSPPASTWGGSSLAPHTSRGDEEASFPCSPPSSPEPRAPSSAIPFIAETGGEAEVLRALERLGLASSETQRVLQKFRQDEAMRVQAKGDGQGRGAPPPGLDGRAGPETHLEHDGMIIGGAPAAKPKLPTRRQPATLKRTSPLGRLHAAASESSLQVGARADASLSVLRAQPKPSADGVRDPKRLVAHVPGVTTEAAVDAAGAFVARGVAAAKKRAQRVTIAERERAAASTRMFATPEEREQARLAVRYIRAMTAGLYVTPEQAELLIRVVPPHMAFARVEMLVAVFSRLTDISTVWRRLVPLLGQWPDRREACRRLGWLNVINPMHAEGYYHLDLSVHDERRLAQSLVILAVAEPGPNITAEAMAVHGSWLPNWRVPGEWLDSVPAEGEVLFDYTTHQPGCAVIASARVLLSRRFLVSRDAEMLQKLSALDPSIAAPVASGMAAAL</sequence>
<accession>A0A5A8C8M3</accession>
<feature type="compositionally biased region" description="Pro residues" evidence="4">
    <location>
        <begin position="803"/>
        <end position="819"/>
    </location>
</feature>
<evidence type="ECO:0000256" key="2">
    <source>
        <dbReference type="ARBA" id="ARBA00022614"/>
    </source>
</evidence>
<dbReference type="GO" id="GO:0031267">
    <property type="term" value="F:small GTPase binding"/>
    <property type="evidence" value="ECO:0007669"/>
    <property type="project" value="TreeGrafter"/>
</dbReference>
<dbReference type="Proteomes" id="UP000323011">
    <property type="component" value="Unassembled WGS sequence"/>
</dbReference>
<evidence type="ECO:0000313" key="5">
    <source>
        <dbReference type="EMBL" id="KAA0148370.1"/>
    </source>
</evidence>
<keyword evidence="2" id="KW-0433">Leucine-rich repeat</keyword>
<feature type="compositionally biased region" description="Pro residues" evidence="4">
    <location>
        <begin position="950"/>
        <end position="959"/>
    </location>
</feature>
<dbReference type="GO" id="GO:0005096">
    <property type="term" value="F:GTPase activator activity"/>
    <property type="evidence" value="ECO:0007669"/>
    <property type="project" value="UniProtKB-KW"/>
</dbReference>
<keyword evidence="6" id="KW-1185">Reference proteome</keyword>
<dbReference type="InterPro" id="IPR032675">
    <property type="entry name" value="LRR_dom_sf"/>
</dbReference>
<evidence type="ECO:0000256" key="3">
    <source>
        <dbReference type="ARBA" id="ARBA00022737"/>
    </source>
</evidence>
<feature type="region of interest" description="Disordered" evidence="4">
    <location>
        <begin position="696"/>
        <end position="886"/>
    </location>
</feature>
<dbReference type="Pfam" id="PF13516">
    <property type="entry name" value="LRR_6"/>
    <property type="match status" value="3"/>
</dbReference>
<evidence type="ECO:0008006" key="7">
    <source>
        <dbReference type="Google" id="ProtNLM"/>
    </source>
</evidence>
<evidence type="ECO:0000256" key="4">
    <source>
        <dbReference type="SAM" id="MobiDB-lite"/>
    </source>
</evidence>
<reference evidence="5 6" key="1">
    <citation type="submission" date="2019-07" db="EMBL/GenBank/DDBJ databases">
        <title>Genomes of Cafeteria roenbergensis.</title>
        <authorList>
            <person name="Fischer M.G."/>
            <person name="Hackl T."/>
            <person name="Roman M."/>
        </authorList>
    </citation>
    <scope>NUCLEOTIDE SEQUENCE [LARGE SCALE GENOMIC DNA]</scope>
    <source>
        <strain evidence="5 6">BVI</strain>
    </source>
</reference>
<dbReference type="SMART" id="SM00368">
    <property type="entry name" value="LRR_RI"/>
    <property type="match status" value="6"/>
</dbReference>
<feature type="compositionally biased region" description="Polar residues" evidence="4">
    <location>
        <begin position="862"/>
        <end position="872"/>
    </location>
</feature>
<dbReference type="InterPro" id="IPR001611">
    <property type="entry name" value="Leu-rich_rpt"/>
</dbReference>
<dbReference type="OMA" id="HMAFARV"/>
<proteinExistence type="predicted"/>
<name>A0A5A8C8M3_CAFRO</name>